<evidence type="ECO:0000256" key="2">
    <source>
        <dbReference type="SAM" id="SignalP"/>
    </source>
</evidence>
<accession>A0ABQ9MR49</accession>
<dbReference type="PANTHER" id="PTHR35301">
    <property type="entry name" value="CLAVATA3/ESR (CLE)-RELATED PROTEIN 41-RELATED"/>
    <property type="match status" value="1"/>
</dbReference>
<dbReference type="PANTHER" id="PTHR35301:SF2">
    <property type="match status" value="1"/>
</dbReference>
<name>A0ABQ9MR49_HEVBR</name>
<keyword evidence="2" id="KW-0732">Signal</keyword>
<comment type="caution">
    <text evidence="3">The sequence shown here is derived from an EMBL/GenBank/DDBJ whole genome shotgun (WGS) entry which is preliminary data.</text>
</comment>
<protein>
    <submittedName>
        <fullName evidence="3">Uncharacterized protein</fullName>
    </submittedName>
</protein>
<keyword evidence="4" id="KW-1185">Reference proteome</keyword>
<organism evidence="3 4">
    <name type="scientific">Hevea brasiliensis</name>
    <name type="common">Para rubber tree</name>
    <name type="synonym">Siphonia brasiliensis</name>
    <dbReference type="NCBI Taxonomy" id="3981"/>
    <lineage>
        <taxon>Eukaryota</taxon>
        <taxon>Viridiplantae</taxon>
        <taxon>Streptophyta</taxon>
        <taxon>Embryophyta</taxon>
        <taxon>Tracheophyta</taxon>
        <taxon>Spermatophyta</taxon>
        <taxon>Magnoliopsida</taxon>
        <taxon>eudicotyledons</taxon>
        <taxon>Gunneridae</taxon>
        <taxon>Pentapetalae</taxon>
        <taxon>rosids</taxon>
        <taxon>fabids</taxon>
        <taxon>Malpighiales</taxon>
        <taxon>Euphorbiaceae</taxon>
        <taxon>Crotonoideae</taxon>
        <taxon>Micrandreae</taxon>
        <taxon>Hevea</taxon>
    </lineage>
</organism>
<dbReference type="InterPro" id="IPR037495">
    <property type="entry name" value="CLE41/42/44"/>
</dbReference>
<reference evidence="3" key="1">
    <citation type="journal article" date="2023" name="Plant Biotechnol. J.">
        <title>Chromosome-level wild Hevea brasiliensis genome provides new tools for genomic-assisted breeding and valuable loci to elevate rubber yield.</title>
        <authorList>
            <person name="Cheng H."/>
            <person name="Song X."/>
            <person name="Hu Y."/>
            <person name="Wu T."/>
            <person name="Yang Q."/>
            <person name="An Z."/>
            <person name="Feng S."/>
            <person name="Deng Z."/>
            <person name="Wu W."/>
            <person name="Zeng X."/>
            <person name="Tu M."/>
            <person name="Wang X."/>
            <person name="Huang H."/>
        </authorList>
    </citation>
    <scope>NUCLEOTIDE SEQUENCE</scope>
    <source>
        <strain evidence="3">MT/VB/25A 57/8</strain>
    </source>
</reference>
<evidence type="ECO:0000256" key="1">
    <source>
        <dbReference type="SAM" id="MobiDB-lite"/>
    </source>
</evidence>
<feature type="region of interest" description="Disordered" evidence="1">
    <location>
        <begin position="40"/>
        <end position="110"/>
    </location>
</feature>
<feature type="compositionally biased region" description="Polar residues" evidence="1">
    <location>
        <begin position="42"/>
        <end position="58"/>
    </location>
</feature>
<dbReference type="Proteomes" id="UP001174677">
    <property type="component" value="Chromosome 4"/>
</dbReference>
<gene>
    <name evidence="3" type="ORF">P3X46_006414</name>
</gene>
<feature type="chain" id="PRO_5047089173" evidence="2">
    <location>
        <begin position="31"/>
        <end position="110"/>
    </location>
</feature>
<dbReference type="EMBL" id="JARPOI010000004">
    <property type="protein sequence ID" value="KAJ9182418.1"/>
    <property type="molecule type" value="Genomic_DNA"/>
</dbReference>
<sequence length="110" mass="11226">MAQAYKSALVSESQAMLLFLGLLLVAPLLGRPIDHSSKKFMASSSATTTELHPQQTKHTLPPPSSSAAAATAATTSTTTTTTTTISGSASGEQFKAAAHEVPSGPNPESN</sequence>
<evidence type="ECO:0000313" key="3">
    <source>
        <dbReference type="EMBL" id="KAJ9182418.1"/>
    </source>
</evidence>
<evidence type="ECO:0000313" key="4">
    <source>
        <dbReference type="Proteomes" id="UP001174677"/>
    </source>
</evidence>
<feature type="signal peptide" evidence="2">
    <location>
        <begin position="1"/>
        <end position="30"/>
    </location>
</feature>
<proteinExistence type="predicted"/>
<feature type="compositionally biased region" description="Low complexity" evidence="1">
    <location>
        <begin position="65"/>
        <end position="90"/>
    </location>
</feature>